<reference evidence="4 5" key="1">
    <citation type="submission" date="2016-09" db="EMBL/GenBank/DDBJ databases">
        <title>Extensive genetic diversity and differential bi-allelic expression allows diatom success in the polar Southern Ocean.</title>
        <authorList>
            <consortium name="DOE Joint Genome Institute"/>
            <person name="Mock T."/>
            <person name="Otillar R.P."/>
            <person name="Strauss J."/>
            <person name="Dupont C."/>
            <person name="Frickenhaus S."/>
            <person name="Maumus F."/>
            <person name="Mcmullan M."/>
            <person name="Sanges R."/>
            <person name="Schmutz J."/>
            <person name="Toseland A."/>
            <person name="Valas R."/>
            <person name="Veluchamy A."/>
            <person name="Ward B.J."/>
            <person name="Allen A."/>
            <person name="Barry K."/>
            <person name="Falciatore A."/>
            <person name="Ferrante M."/>
            <person name="Fortunato A.E."/>
            <person name="Gloeckner G."/>
            <person name="Gruber A."/>
            <person name="Hipkin R."/>
            <person name="Janech M."/>
            <person name="Kroth P."/>
            <person name="Leese F."/>
            <person name="Lindquist E."/>
            <person name="Lyon B.R."/>
            <person name="Martin J."/>
            <person name="Mayer C."/>
            <person name="Parker M."/>
            <person name="Quesneville H."/>
            <person name="Raymond J."/>
            <person name="Uhlig C."/>
            <person name="Valentin K.U."/>
            <person name="Worden A.Z."/>
            <person name="Armbrust E.V."/>
            <person name="Bowler C."/>
            <person name="Green B."/>
            <person name="Moulton V."/>
            <person name="Van Oosterhout C."/>
            <person name="Grigoriev I."/>
        </authorList>
    </citation>
    <scope>NUCLEOTIDE SEQUENCE [LARGE SCALE GENOMIC DNA]</scope>
    <source>
        <strain evidence="4 5">CCMP1102</strain>
    </source>
</reference>
<accession>A0A1E7EPM8</accession>
<evidence type="ECO:0000256" key="1">
    <source>
        <dbReference type="SAM" id="MobiDB-lite"/>
    </source>
</evidence>
<evidence type="ECO:0000256" key="3">
    <source>
        <dbReference type="SAM" id="SignalP"/>
    </source>
</evidence>
<keyword evidence="2" id="KW-0472">Membrane</keyword>
<evidence type="ECO:0000256" key="2">
    <source>
        <dbReference type="SAM" id="Phobius"/>
    </source>
</evidence>
<feature type="region of interest" description="Disordered" evidence="1">
    <location>
        <begin position="343"/>
        <end position="362"/>
    </location>
</feature>
<keyword evidence="2" id="KW-1133">Transmembrane helix</keyword>
<dbReference type="OrthoDB" id="53140at2759"/>
<keyword evidence="2" id="KW-0812">Transmembrane</keyword>
<keyword evidence="3" id="KW-0732">Signal</keyword>
<dbReference type="InParanoid" id="A0A1E7EPM8"/>
<proteinExistence type="predicted"/>
<feature type="compositionally biased region" description="Low complexity" evidence="1">
    <location>
        <begin position="523"/>
        <end position="536"/>
    </location>
</feature>
<feature type="chain" id="PRO_5009192081" evidence="3">
    <location>
        <begin position="27"/>
        <end position="567"/>
    </location>
</feature>
<feature type="transmembrane region" description="Helical" evidence="2">
    <location>
        <begin position="229"/>
        <end position="251"/>
    </location>
</feature>
<dbReference type="AlphaFoldDB" id="A0A1E7EPM8"/>
<dbReference type="EMBL" id="KV784383">
    <property type="protein sequence ID" value="OEU07908.1"/>
    <property type="molecule type" value="Genomic_DNA"/>
</dbReference>
<evidence type="ECO:0000313" key="5">
    <source>
        <dbReference type="Proteomes" id="UP000095751"/>
    </source>
</evidence>
<feature type="compositionally biased region" description="Basic and acidic residues" evidence="1">
    <location>
        <begin position="347"/>
        <end position="360"/>
    </location>
</feature>
<keyword evidence="5" id="KW-1185">Reference proteome</keyword>
<feature type="signal peptide" evidence="3">
    <location>
        <begin position="1"/>
        <end position="26"/>
    </location>
</feature>
<gene>
    <name evidence="4" type="ORF">FRACYDRAFT_250533</name>
</gene>
<dbReference type="KEGG" id="fcy:FRACYDRAFT_250533"/>
<feature type="region of interest" description="Disordered" evidence="1">
    <location>
        <begin position="523"/>
        <end position="544"/>
    </location>
</feature>
<sequence length="567" mass="62277">MIFPNSKALLQCAVLTVALWPTVVLGSDSENNNNSESWVHRARGLQEREFQQICNEVFLSEDHLQKTSYFMSDYAEEVTDLCLKFAPHSDQGTCRENSFGSLSAGFQNAFFTHAAHQMSKDKSLPISAIMAMGNVGYIVSDKTSLELNTMRNDLCVEVHGSFGDAFISQIPEHIQTEPIMIRVPEKTEVAESATTVPTTQTNNELNIGDTGNNNNQSFTITEVVEEDHALSIGAIIGISCAVALFIALFFYSETRRREKGRSRSARNGKLNLGEDGVIKVSTSSVASFSTTSSGSSSAVFTPFDEIKGAINNADWDHVYKLASRLAEADDGLSLPSIGSFRSQSRSHLAEEDQERTKTLDDLASNGDWTGLAVTAALYAGETSGSSHEHPNKFSYGADAPSPRRSTVRLPSFIRSSRDQNQDIEEGQSSMEEMVGGLSQALNAGDWSQVNYFASKIKDQKGGNSFDTDSQAFVLSSTSSVVSTNTTDTELSKKQTIEKLMRAGKWKGVSIMANMYEMESKQISSSSSMQSYPTSPTHPYTDNRTFRTEELRHADRVQENINGFRQDP</sequence>
<organism evidence="4 5">
    <name type="scientific">Fragilariopsis cylindrus CCMP1102</name>
    <dbReference type="NCBI Taxonomy" id="635003"/>
    <lineage>
        <taxon>Eukaryota</taxon>
        <taxon>Sar</taxon>
        <taxon>Stramenopiles</taxon>
        <taxon>Ochrophyta</taxon>
        <taxon>Bacillariophyta</taxon>
        <taxon>Bacillariophyceae</taxon>
        <taxon>Bacillariophycidae</taxon>
        <taxon>Bacillariales</taxon>
        <taxon>Bacillariaceae</taxon>
        <taxon>Fragilariopsis</taxon>
    </lineage>
</organism>
<dbReference type="Proteomes" id="UP000095751">
    <property type="component" value="Unassembled WGS sequence"/>
</dbReference>
<evidence type="ECO:0000313" key="4">
    <source>
        <dbReference type="EMBL" id="OEU07908.1"/>
    </source>
</evidence>
<protein>
    <submittedName>
        <fullName evidence="4">Uncharacterized protein</fullName>
    </submittedName>
</protein>
<feature type="region of interest" description="Disordered" evidence="1">
    <location>
        <begin position="382"/>
        <end position="405"/>
    </location>
</feature>
<name>A0A1E7EPM8_9STRA</name>